<protein>
    <submittedName>
        <fullName evidence="2">Uncharacterized protein</fullName>
    </submittedName>
</protein>
<dbReference type="GeneID" id="9806068"/>
<name>A0A6A5GY13_CAERE</name>
<gene>
    <name evidence="2" type="ORF">GCK72_015902</name>
</gene>
<dbReference type="Proteomes" id="UP000483820">
    <property type="component" value="Chromosome IV"/>
</dbReference>
<feature type="coiled-coil region" evidence="1">
    <location>
        <begin position="279"/>
        <end position="306"/>
    </location>
</feature>
<dbReference type="CTD" id="9806068"/>
<accession>A0A6A5GY13</accession>
<evidence type="ECO:0000256" key="1">
    <source>
        <dbReference type="SAM" id="Coils"/>
    </source>
</evidence>
<feature type="coiled-coil region" evidence="1">
    <location>
        <begin position="60"/>
        <end position="87"/>
    </location>
</feature>
<comment type="caution">
    <text evidence="2">The sequence shown here is derived from an EMBL/GenBank/DDBJ whole genome shotgun (WGS) entry which is preliminary data.</text>
</comment>
<keyword evidence="1" id="KW-0175">Coiled coil</keyword>
<organism evidence="2 3">
    <name type="scientific">Caenorhabditis remanei</name>
    <name type="common">Caenorhabditis vulgaris</name>
    <dbReference type="NCBI Taxonomy" id="31234"/>
    <lineage>
        <taxon>Eukaryota</taxon>
        <taxon>Metazoa</taxon>
        <taxon>Ecdysozoa</taxon>
        <taxon>Nematoda</taxon>
        <taxon>Chromadorea</taxon>
        <taxon>Rhabditida</taxon>
        <taxon>Rhabditina</taxon>
        <taxon>Rhabditomorpha</taxon>
        <taxon>Rhabditoidea</taxon>
        <taxon>Rhabditidae</taxon>
        <taxon>Peloderinae</taxon>
        <taxon>Caenorhabditis</taxon>
    </lineage>
</organism>
<sequence>MDPSNILGFPQHQLVQLQDDCARQMEKIREHRDFYMEKLGDAETVNQGLEKRNVILIGRLEKMNIAMQELMAERDSYKMEIQVIKEDAERIREHHAKELNDKNRMIHNQGVCLNSEVQKYAEKLTVLQEQHVEQIEDKDLELQTLQGKLAAGQEQHVKELNDKDLKIQELETRLSAAKQQTTDQLVEFTNEKDRLSLDMQKLQEECLKAERGLQDVRVMLKEVQRQKEKEATSEPTTQLHIELGKLYMELQEAKKPQEARLAAKNKGIEYLTEQHKAKLAAKDSEIQRLTEIVKEGEEKNKNREEMITNLRKIMFALEYENTEMKKKTKKGAAPSDSRAD</sequence>
<evidence type="ECO:0000313" key="2">
    <source>
        <dbReference type="EMBL" id="KAF1759435.1"/>
    </source>
</evidence>
<dbReference type="RefSeq" id="XP_003094869.2">
    <property type="nucleotide sequence ID" value="XM_003094821.2"/>
</dbReference>
<dbReference type="EMBL" id="WUAV01000004">
    <property type="protein sequence ID" value="KAF1759435.1"/>
    <property type="molecule type" value="Genomic_DNA"/>
</dbReference>
<reference evidence="2 3" key="1">
    <citation type="submission" date="2019-12" db="EMBL/GenBank/DDBJ databases">
        <title>Chromosome-level assembly of the Caenorhabditis remanei genome.</title>
        <authorList>
            <person name="Teterina A.A."/>
            <person name="Willis J.H."/>
            <person name="Phillips P.C."/>
        </authorList>
    </citation>
    <scope>NUCLEOTIDE SEQUENCE [LARGE SCALE GENOMIC DNA]</scope>
    <source>
        <strain evidence="2 3">PX506</strain>
        <tissue evidence="2">Whole organism</tissue>
    </source>
</reference>
<dbReference type="AlphaFoldDB" id="A0A6A5GY13"/>
<evidence type="ECO:0000313" key="3">
    <source>
        <dbReference type="Proteomes" id="UP000483820"/>
    </source>
</evidence>
<proteinExistence type="predicted"/>
<feature type="coiled-coil region" evidence="1">
    <location>
        <begin position="135"/>
        <end position="219"/>
    </location>
</feature>
<dbReference type="KEGG" id="crq:GCK72_015902"/>